<gene>
    <name evidence="3" type="ORF">Sya03_10120</name>
</gene>
<dbReference type="Gene3D" id="3.30.70.2390">
    <property type="match status" value="1"/>
</dbReference>
<accession>A0A8J3Y5D8</accession>
<dbReference type="EMBL" id="BOOY01000005">
    <property type="protein sequence ID" value="GIJ01660.1"/>
    <property type="molecule type" value="Genomic_DNA"/>
</dbReference>
<sequence length="176" mass="19075">MTFARVRALVVVGVLAVAAVIFVVVAIVRDTQRGAVAGETCAEGQPRANLTLPEPKEVKMKVFNATENDGWATQISEDFKNRGFQAQKPQNDRKQVEKVAVLRFGPKTVGAAHLLDAYFLNEAETQYNPKRTDDLVDVVIGTQFRQLATLTEVNQALVESGQPDLPPGACPADAAQ</sequence>
<keyword evidence="1" id="KW-1133">Transmembrane helix</keyword>
<evidence type="ECO:0000256" key="1">
    <source>
        <dbReference type="SAM" id="Phobius"/>
    </source>
</evidence>
<proteinExistence type="predicted"/>
<name>A0A8J3Y5D8_9ACTN</name>
<organism evidence="3 4">
    <name type="scientific">Spirilliplanes yamanashiensis</name>
    <dbReference type="NCBI Taxonomy" id="42233"/>
    <lineage>
        <taxon>Bacteria</taxon>
        <taxon>Bacillati</taxon>
        <taxon>Actinomycetota</taxon>
        <taxon>Actinomycetes</taxon>
        <taxon>Micromonosporales</taxon>
        <taxon>Micromonosporaceae</taxon>
        <taxon>Spirilliplanes</taxon>
    </lineage>
</organism>
<protein>
    <recommendedName>
        <fullName evidence="2">LytR/CpsA/Psr regulator C-terminal domain-containing protein</fullName>
    </recommendedName>
</protein>
<feature type="transmembrane region" description="Helical" evidence="1">
    <location>
        <begin position="6"/>
        <end position="28"/>
    </location>
</feature>
<reference evidence="3" key="1">
    <citation type="submission" date="2021-01" db="EMBL/GenBank/DDBJ databases">
        <title>Whole genome shotgun sequence of Spirilliplanes yamanashiensis NBRC 15828.</title>
        <authorList>
            <person name="Komaki H."/>
            <person name="Tamura T."/>
        </authorList>
    </citation>
    <scope>NUCLEOTIDE SEQUENCE</scope>
    <source>
        <strain evidence="3">NBRC 15828</strain>
    </source>
</reference>
<dbReference type="InterPro" id="IPR027381">
    <property type="entry name" value="LytR/CpsA/Psr_C"/>
</dbReference>
<dbReference type="AlphaFoldDB" id="A0A8J3Y5D8"/>
<feature type="domain" description="LytR/CpsA/Psr regulator C-terminal" evidence="2">
    <location>
        <begin position="58"/>
        <end position="144"/>
    </location>
</feature>
<dbReference type="Proteomes" id="UP000652013">
    <property type="component" value="Unassembled WGS sequence"/>
</dbReference>
<evidence type="ECO:0000259" key="2">
    <source>
        <dbReference type="Pfam" id="PF13399"/>
    </source>
</evidence>
<keyword evidence="4" id="KW-1185">Reference proteome</keyword>
<comment type="caution">
    <text evidence="3">The sequence shown here is derived from an EMBL/GenBank/DDBJ whole genome shotgun (WGS) entry which is preliminary data.</text>
</comment>
<evidence type="ECO:0000313" key="4">
    <source>
        <dbReference type="Proteomes" id="UP000652013"/>
    </source>
</evidence>
<keyword evidence="1" id="KW-0472">Membrane</keyword>
<keyword evidence="1" id="KW-0812">Transmembrane</keyword>
<dbReference type="Pfam" id="PF13399">
    <property type="entry name" value="LytR_C"/>
    <property type="match status" value="1"/>
</dbReference>
<dbReference type="RefSeq" id="WP_203936971.1">
    <property type="nucleotide sequence ID" value="NZ_BAAAGJ010000005.1"/>
</dbReference>
<evidence type="ECO:0000313" key="3">
    <source>
        <dbReference type="EMBL" id="GIJ01660.1"/>
    </source>
</evidence>